<dbReference type="InterPro" id="IPR036134">
    <property type="entry name" value="Crypto/Photolyase_FAD-like_sf"/>
</dbReference>
<dbReference type="GO" id="GO:0009416">
    <property type="term" value="P:response to light stimulus"/>
    <property type="evidence" value="ECO:0007669"/>
    <property type="project" value="TreeGrafter"/>
</dbReference>
<dbReference type="Gene3D" id="1.10.579.10">
    <property type="entry name" value="DNA Cyclobutane Dipyrimidine Photolyase, subunit A, domain 3"/>
    <property type="match status" value="1"/>
</dbReference>
<dbReference type="InterPro" id="IPR006050">
    <property type="entry name" value="DNA_photolyase_N"/>
</dbReference>
<reference evidence="7 8" key="1">
    <citation type="submission" date="2019-03" db="EMBL/GenBank/DDBJ databases">
        <title>Genomic Encyclopedia of Type Strains, Phase IV (KMG-IV): sequencing the most valuable type-strain genomes for metagenomic binning, comparative biology and taxonomic classification.</title>
        <authorList>
            <person name="Goeker M."/>
        </authorList>
    </citation>
    <scope>NUCLEOTIDE SEQUENCE [LARGE SCALE GENOMIC DNA]</scope>
    <source>
        <strain evidence="7 8">JA181</strain>
    </source>
</reference>
<dbReference type="AlphaFoldDB" id="A0A4R8G5M8"/>
<evidence type="ECO:0000256" key="4">
    <source>
        <dbReference type="PIRSR" id="PIRSR602081-1"/>
    </source>
</evidence>
<feature type="domain" description="Photolyase/cryptochrome alpha/beta" evidence="6">
    <location>
        <begin position="2"/>
        <end position="128"/>
    </location>
</feature>
<dbReference type="PANTHER" id="PTHR11455">
    <property type="entry name" value="CRYPTOCHROME"/>
    <property type="match status" value="1"/>
</dbReference>
<comment type="cofactor">
    <cofactor evidence="1">
        <name>(6R)-5,10-methylene-5,6,7,8-tetrahydrofolate</name>
        <dbReference type="ChEBI" id="CHEBI:15636"/>
    </cofactor>
</comment>
<protein>
    <submittedName>
        <fullName evidence="7">Deoxyribodipyrimidine photo-lyase</fullName>
    </submittedName>
</protein>
<dbReference type="Gene3D" id="3.40.50.620">
    <property type="entry name" value="HUPs"/>
    <property type="match status" value="1"/>
</dbReference>
<gene>
    <name evidence="7" type="ORF">EV657_101161</name>
</gene>
<dbReference type="Proteomes" id="UP000295484">
    <property type="component" value="Unassembled WGS sequence"/>
</dbReference>
<dbReference type="PANTHER" id="PTHR11455:SF9">
    <property type="entry name" value="CRYPTOCHROME CIRCADIAN CLOCK 5 ISOFORM X1"/>
    <property type="match status" value="1"/>
</dbReference>
<evidence type="ECO:0000256" key="2">
    <source>
        <dbReference type="ARBA" id="ARBA00022630"/>
    </source>
</evidence>
<evidence type="ECO:0000256" key="3">
    <source>
        <dbReference type="ARBA" id="ARBA00022827"/>
    </source>
</evidence>
<dbReference type="InterPro" id="IPR014729">
    <property type="entry name" value="Rossmann-like_a/b/a_fold"/>
</dbReference>
<sequence length="403" mass="42577">MEVTILWLRRDLRLEDQPALARAAAGEGAVLPLYIVDPAVWAAPEASARHWRFVAEGLAALSDALAARGAALQIEAGPPARVLARCAARWPVTRVLTLDDGTGRDAAPWARGTGIAFEDVRASRGAASPPPGALRGLDGLVPAAIPEARDLGLGFDPCPGRPRGGRAEAERALEAALADPASEGTLSAHLAWGTLSAAEVSRAARAAGAGPLTAGLARRARLMRASSGRADTPRPPDHAARLAAWEKGETGLPAVDAPMRALRHSGLLDPSWLGLLASAGIGLLGLDPEDCGRVLARLCLDYHPVLHRARMRAAAARPCDPLRQARDLDPEGAMLGAWLPELADLPAPARHAPWTWRGPLPRPGRRYPAPVIDIATDPARPVRPAPARARRRPADRRQLAFDL</sequence>
<keyword evidence="3 4" id="KW-0274">FAD</keyword>
<evidence type="ECO:0000256" key="5">
    <source>
        <dbReference type="SAM" id="MobiDB-lite"/>
    </source>
</evidence>
<feature type="region of interest" description="Disordered" evidence="5">
    <location>
        <begin position="378"/>
        <end position="403"/>
    </location>
</feature>
<feature type="binding site" evidence="4">
    <location>
        <begin position="185"/>
        <end position="187"/>
    </location>
    <ligand>
        <name>FAD</name>
        <dbReference type="ChEBI" id="CHEBI:57692"/>
    </ligand>
</feature>
<evidence type="ECO:0000259" key="6">
    <source>
        <dbReference type="PROSITE" id="PS51645"/>
    </source>
</evidence>
<dbReference type="GO" id="GO:0003904">
    <property type="term" value="F:deoxyribodipyrimidine photo-lyase activity"/>
    <property type="evidence" value="ECO:0007669"/>
    <property type="project" value="TreeGrafter"/>
</dbReference>
<comment type="caution">
    <text evidence="7">The sequence shown here is derived from an EMBL/GenBank/DDBJ whole genome shotgun (WGS) entry which is preliminary data.</text>
</comment>
<evidence type="ECO:0000256" key="1">
    <source>
        <dbReference type="ARBA" id="ARBA00001932"/>
    </source>
</evidence>
<dbReference type="InterPro" id="IPR002081">
    <property type="entry name" value="Cryptochrome/DNA_photolyase_1"/>
</dbReference>
<comment type="cofactor">
    <cofactor evidence="4">
        <name>FAD</name>
        <dbReference type="ChEBI" id="CHEBI:57692"/>
    </cofactor>
    <text evidence="4">Binds 1 FAD per subunit.</text>
</comment>
<dbReference type="PROSITE" id="PS51645">
    <property type="entry name" value="PHR_CRY_ALPHA_BETA"/>
    <property type="match status" value="1"/>
</dbReference>
<dbReference type="SUPFAM" id="SSF52425">
    <property type="entry name" value="Cryptochrome/photolyase, N-terminal domain"/>
    <property type="match status" value="1"/>
</dbReference>
<keyword evidence="2 4" id="KW-0285">Flavoprotein</keyword>
<dbReference type="GO" id="GO:0003677">
    <property type="term" value="F:DNA binding"/>
    <property type="evidence" value="ECO:0007669"/>
    <property type="project" value="TreeGrafter"/>
</dbReference>
<dbReference type="InterPro" id="IPR005101">
    <property type="entry name" value="Cryptochr/Photolyase_FAD-bd"/>
</dbReference>
<dbReference type="Pfam" id="PF00875">
    <property type="entry name" value="DNA_photolyase"/>
    <property type="match status" value="1"/>
</dbReference>
<dbReference type="RefSeq" id="WP_134076837.1">
    <property type="nucleotide sequence ID" value="NZ_SOEB01000001.1"/>
</dbReference>
<dbReference type="SUPFAM" id="SSF48173">
    <property type="entry name" value="Cryptochrome/photolyase FAD-binding domain"/>
    <property type="match status" value="1"/>
</dbReference>
<evidence type="ECO:0000313" key="7">
    <source>
        <dbReference type="EMBL" id="TDX33733.1"/>
    </source>
</evidence>
<name>A0A4R8G5M8_9RHOB</name>
<accession>A0A4R8G5M8</accession>
<organism evidence="7 8">
    <name type="scientific">Rhodovulum visakhapatnamense</name>
    <dbReference type="NCBI Taxonomy" id="364297"/>
    <lineage>
        <taxon>Bacteria</taxon>
        <taxon>Pseudomonadati</taxon>
        <taxon>Pseudomonadota</taxon>
        <taxon>Alphaproteobacteria</taxon>
        <taxon>Rhodobacterales</taxon>
        <taxon>Paracoccaceae</taxon>
        <taxon>Rhodovulum</taxon>
    </lineage>
</organism>
<evidence type="ECO:0000313" key="8">
    <source>
        <dbReference type="Proteomes" id="UP000295484"/>
    </source>
</evidence>
<keyword evidence="7" id="KW-0456">Lyase</keyword>
<dbReference type="InterPro" id="IPR036155">
    <property type="entry name" value="Crypto/Photolyase_N_sf"/>
</dbReference>
<proteinExistence type="predicted"/>
<dbReference type="GO" id="GO:0071949">
    <property type="term" value="F:FAD binding"/>
    <property type="evidence" value="ECO:0007669"/>
    <property type="project" value="TreeGrafter"/>
</dbReference>
<dbReference type="Pfam" id="PF03441">
    <property type="entry name" value="FAD_binding_7"/>
    <property type="match status" value="1"/>
</dbReference>
<dbReference type="EMBL" id="SOEB01000001">
    <property type="protein sequence ID" value="TDX33733.1"/>
    <property type="molecule type" value="Genomic_DNA"/>
</dbReference>